<dbReference type="EMBL" id="SZPX01000006">
    <property type="protein sequence ID" value="TKI69035.1"/>
    <property type="molecule type" value="Genomic_DNA"/>
</dbReference>
<gene>
    <name evidence="1" type="ORF">FCU45_08730</name>
</gene>
<dbReference type="Proteomes" id="UP000309561">
    <property type="component" value="Unassembled WGS sequence"/>
</dbReference>
<evidence type="ECO:0000313" key="2">
    <source>
        <dbReference type="Proteomes" id="UP000309561"/>
    </source>
</evidence>
<name>A0A4U2Z5G5_9BACT</name>
<protein>
    <submittedName>
        <fullName evidence="1">Uncharacterized protein</fullName>
    </submittedName>
</protein>
<organism evidence="1 2">
    <name type="scientific">Sulfurimonas crateris</name>
    <dbReference type="NCBI Taxonomy" id="2574727"/>
    <lineage>
        <taxon>Bacteria</taxon>
        <taxon>Pseudomonadati</taxon>
        <taxon>Campylobacterota</taxon>
        <taxon>Epsilonproteobacteria</taxon>
        <taxon>Campylobacterales</taxon>
        <taxon>Sulfurimonadaceae</taxon>
        <taxon>Sulfurimonas</taxon>
    </lineage>
</organism>
<evidence type="ECO:0000313" key="1">
    <source>
        <dbReference type="EMBL" id="TKI69035.1"/>
    </source>
</evidence>
<proteinExistence type="predicted"/>
<sequence>MSLALCFNCGNVKFGALCECDKCGIASTGDMDLDILFSDWHFSEDVLSKFGNVIVQIQQNTNDKNLAFWTFLKFISNEYPKILSIDVDERLVNEVEQILAELQIERFEIA</sequence>
<accession>A0A4U2Z5G5</accession>
<dbReference type="OrthoDB" id="5382880at2"/>
<dbReference type="AlphaFoldDB" id="A0A4U2Z5G5"/>
<comment type="caution">
    <text evidence="1">The sequence shown here is derived from an EMBL/GenBank/DDBJ whole genome shotgun (WGS) entry which is preliminary data.</text>
</comment>
<reference evidence="1 2" key="1">
    <citation type="submission" date="2019-04" db="EMBL/GenBank/DDBJ databases">
        <title>Sulfurimonas crateris sp. nov. a facultative anaerobic sulfur-oxidizing chemolithautotrophic bacterium isolated from a terrestrial mud vulcano.</title>
        <authorList>
            <person name="Ratnikova N.M."/>
            <person name="Slobodkin A.I."/>
            <person name="Merkel A.Y."/>
            <person name="Novikov A."/>
            <person name="Bonch-Osmolovskaya E.A."/>
            <person name="Slobodkina G.B."/>
        </authorList>
    </citation>
    <scope>NUCLEOTIDE SEQUENCE [LARGE SCALE GENOMIC DNA]</scope>
    <source>
        <strain evidence="1 2">SN118</strain>
    </source>
</reference>
<keyword evidence="2" id="KW-1185">Reference proteome</keyword>
<dbReference type="RefSeq" id="WP_137014363.1">
    <property type="nucleotide sequence ID" value="NZ_SZPX01000006.1"/>
</dbReference>